<proteinExistence type="predicted"/>
<keyword evidence="2" id="KW-1185">Reference proteome</keyword>
<dbReference type="AlphaFoldDB" id="A0A1J1J709"/>
<reference evidence="1 2" key="1">
    <citation type="submission" date="2015-04" db="EMBL/GenBank/DDBJ databases">
        <authorList>
            <person name="Syromyatnikov M.Y."/>
            <person name="Popov V.N."/>
        </authorList>
    </citation>
    <scope>NUCLEOTIDE SEQUENCE [LARGE SCALE GENOMIC DNA]</scope>
</reference>
<gene>
    <name evidence="1" type="ORF">CLUMA_CG021106</name>
</gene>
<name>A0A1J1J709_9DIPT</name>
<accession>A0A1J1J709</accession>
<dbReference type="EMBL" id="CVRI01000074">
    <property type="protein sequence ID" value="CRL08176.1"/>
    <property type="molecule type" value="Genomic_DNA"/>
</dbReference>
<evidence type="ECO:0000313" key="1">
    <source>
        <dbReference type="EMBL" id="CRL08176.1"/>
    </source>
</evidence>
<protein>
    <submittedName>
        <fullName evidence="1">CLUMA_CG021106, isoform A</fullName>
    </submittedName>
</protein>
<organism evidence="1 2">
    <name type="scientific">Clunio marinus</name>
    <dbReference type="NCBI Taxonomy" id="568069"/>
    <lineage>
        <taxon>Eukaryota</taxon>
        <taxon>Metazoa</taxon>
        <taxon>Ecdysozoa</taxon>
        <taxon>Arthropoda</taxon>
        <taxon>Hexapoda</taxon>
        <taxon>Insecta</taxon>
        <taxon>Pterygota</taxon>
        <taxon>Neoptera</taxon>
        <taxon>Endopterygota</taxon>
        <taxon>Diptera</taxon>
        <taxon>Nematocera</taxon>
        <taxon>Chironomoidea</taxon>
        <taxon>Chironomidae</taxon>
        <taxon>Clunio</taxon>
    </lineage>
</organism>
<sequence>MTGHCNDFSAKANSSFILHITETMLKCFICVIHQNIIISYLPYYLPLIRSYKSCKHDKVLKILFVQVKHWHH</sequence>
<evidence type="ECO:0000313" key="2">
    <source>
        <dbReference type="Proteomes" id="UP000183832"/>
    </source>
</evidence>
<dbReference type="Proteomes" id="UP000183832">
    <property type="component" value="Unassembled WGS sequence"/>
</dbReference>